<organism evidence="1 2">
    <name type="scientific">Nostoc punctiforme (strain ATCC 29133 / PCC 73102)</name>
    <dbReference type="NCBI Taxonomy" id="63737"/>
    <lineage>
        <taxon>Bacteria</taxon>
        <taxon>Bacillati</taxon>
        <taxon>Cyanobacteriota</taxon>
        <taxon>Cyanophyceae</taxon>
        <taxon>Nostocales</taxon>
        <taxon>Nostocaceae</taxon>
        <taxon>Nostoc</taxon>
    </lineage>
</organism>
<dbReference type="eggNOG" id="COG0346">
    <property type="taxonomic scope" value="Bacteria"/>
</dbReference>
<accession>B2J0R1</accession>
<dbReference type="KEGG" id="npu:Npun_R1593"/>
<dbReference type="EnsemblBacteria" id="ACC80278">
    <property type="protein sequence ID" value="ACC80278"/>
    <property type="gene ID" value="Npun_R1593"/>
</dbReference>
<protein>
    <submittedName>
        <fullName evidence="1">Putative lactoylglutathione lyase protein</fullName>
    </submittedName>
</protein>
<name>B2J0R1_NOSP7</name>
<dbReference type="PANTHER" id="PTHR35006">
    <property type="entry name" value="GLYOXALASE FAMILY PROTEIN (AFU_ORTHOLOGUE AFUA_5G14830)"/>
    <property type="match status" value="1"/>
</dbReference>
<dbReference type="EMBL" id="CP001037">
    <property type="protein sequence ID" value="ACC80278.1"/>
    <property type="molecule type" value="Genomic_DNA"/>
</dbReference>
<reference evidence="2" key="1">
    <citation type="submission" date="2008-04" db="EMBL/GenBank/DDBJ databases">
        <title>Complete sequence of chromosome of Nostoc punctiforme ATCC 29133.</title>
        <authorList>
            <consortium name="US DOE Joint Genome Institute"/>
            <person name="Copeland A."/>
            <person name="Lucas S."/>
            <person name="Lapidus A."/>
            <person name="Glavina del Rio T."/>
            <person name="Dalin E."/>
            <person name="Tice H."/>
            <person name="Pitluck S."/>
            <person name="Chain P."/>
            <person name="Malfatti S."/>
            <person name="Shin M."/>
            <person name="Vergez L."/>
            <person name="Schmutz J."/>
            <person name="Larimer F."/>
            <person name="Land M."/>
            <person name="Hauser L."/>
            <person name="Kyrpides N."/>
            <person name="Kim E."/>
            <person name="Meeks J.C."/>
            <person name="Elhai J."/>
            <person name="Campbell E.L."/>
            <person name="Thiel T."/>
            <person name="Longmire J."/>
            <person name="Potts M."/>
            <person name="Atlas R."/>
        </authorList>
    </citation>
    <scope>NUCLEOTIDE SEQUENCE [LARGE SCALE GENOMIC DNA]</scope>
    <source>
        <strain evidence="2">ATCC 29133 / PCC 73102</strain>
    </source>
</reference>
<dbReference type="RefSeq" id="WP_012408296.1">
    <property type="nucleotide sequence ID" value="NC_010628.1"/>
</dbReference>
<keyword evidence="2" id="KW-1185">Reference proteome</keyword>
<gene>
    <name evidence="1" type="ordered locus">Npun_R1593</name>
</gene>
<dbReference type="Gene3D" id="3.10.180.10">
    <property type="entry name" value="2,3-Dihydroxybiphenyl 1,2-Dioxygenase, domain 1"/>
    <property type="match status" value="1"/>
</dbReference>
<reference evidence="1 2" key="2">
    <citation type="journal article" date="2013" name="Plant Physiol.">
        <title>A Nostoc punctiforme Sugar Transporter Necessary to Establish a Cyanobacterium-Plant Symbiosis.</title>
        <authorList>
            <person name="Ekman M."/>
            <person name="Picossi S."/>
            <person name="Campbell E.L."/>
            <person name="Meeks J.C."/>
            <person name="Flores E."/>
        </authorList>
    </citation>
    <scope>NUCLEOTIDE SEQUENCE [LARGE SCALE GENOMIC DNA]</scope>
    <source>
        <strain evidence="2">ATCC 29133 / PCC 73102</strain>
    </source>
</reference>
<dbReference type="PANTHER" id="PTHR35006:SF2">
    <property type="entry name" value="GLYOXALASE FAMILY PROTEIN (AFU_ORTHOLOGUE AFUA_5G14830)"/>
    <property type="match status" value="1"/>
</dbReference>
<proteinExistence type="predicted"/>
<dbReference type="HOGENOM" id="CLU_1894052_0_0_3"/>
<dbReference type="OrthoDB" id="9800322at2"/>
<evidence type="ECO:0000313" key="2">
    <source>
        <dbReference type="Proteomes" id="UP000001191"/>
    </source>
</evidence>
<sequence>MTFTINISPVLLVYDFERSLVFYDATMTALSFPRCKNFEANGMREAQYCLDEDSDSKVLSLIETRDLPGTTQLFTSLSSFPAKNQSAVDTFFAAAIANGATEIEKPGLREDNYYSTSVKDLDGNHIGAFWRNSN</sequence>
<dbReference type="Proteomes" id="UP000001191">
    <property type="component" value="Chromosome"/>
</dbReference>
<dbReference type="InterPro" id="IPR029068">
    <property type="entry name" value="Glyas_Bleomycin-R_OHBP_Dase"/>
</dbReference>
<dbReference type="AlphaFoldDB" id="B2J0R1"/>
<dbReference type="GO" id="GO:0016829">
    <property type="term" value="F:lyase activity"/>
    <property type="evidence" value="ECO:0007669"/>
    <property type="project" value="UniProtKB-KW"/>
</dbReference>
<keyword evidence="1" id="KW-0456">Lyase</keyword>
<evidence type="ECO:0000313" key="1">
    <source>
        <dbReference type="EMBL" id="ACC80278.1"/>
    </source>
</evidence>
<dbReference type="SUPFAM" id="SSF54593">
    <property type="entry name" value="Glyoxalase/Bleomycin resistance protein/Dihydroxybiphenyl dioxygenase"/>
    <property type="match status" value="1"/>
</dbReference>
<dbReference type="STRING" id="63737.Npun_R1593"/>